<evidence type="ECO:0000313" key="4">
    <source>
        <dbReference type="Proteomes" id="UP000623467"/>
    </source>
</evidence>
<dbReference type="OrthoDB" id="2637653at2759"/>
<feature type="transmembrane region" description="Helical" evidence="1">
    <location>
        <begin position="243"/>
        <end position="269"/>
    </location>
</feature>
<protein>
    <recommendedName>
        <fullName evidence="2">DUF6533 domain-containing protein</fullName>
    </recommendedName>
</protein>
<feature type="transmembrane region" description="Helical" evidence="1">
    <location>
        <begin position="20"/>
        <end position="42"/>
    </location>
</feature>
<evidence type="ECO:0000313" key="3">
    <source>
        <dbReference type="EMBL" id="KAF7375892.1"/>
    </source>
</evidence>
<feature type="transmembrane region" description="Helical" evidence="1">
    <location>
        <begin position="218"/>
        <end position="237"/>
    </location>
</feature>
<gene>
    <name evidence="3" type="ORF">MSAN_00003600</name>
</gene>
<keyword evidence="1" id="KW-1133">Transmembrane helix</keyword>
<feature type="transmembrane region" description="Helical" evidence="1">
    <location>
        <begin position="133"/>
        <end position="154"/>
    </location>
</feature>
<dbReference type="AlphaFoldDB" id="A0A8H6ZEF5"/>
<sequence>MPGHINVPLVTSPSSDVSHASAIRIDYASSLGALTFLLYDIIITLDDEIKFMCRKPWTRTKFIYLFIRYIPLCIQISTLLLGSPELTPQFHFISHDCFIWEVYQGVGTVLVFGAVDYVLILRVYALYHNNPTVLRVVFVAFPLEVCGMCVGLGLSLDGIKFDDLCLTTAVPATLIIYGGSTLLFQTFLFILTVIKFITAVREGWGDTPLVGLVMRDGTWAFFLLFAVVAANSALFGLKNHDLASILFGWTLSVFSFSGYHVLLNLAFYLHDGGPRLPTRRSSTYNSPRQFTTRIVTDRNRVYELSTFRAEAGPSANSG</sequence>
<feature type="transmembrane region" description="Helical" evidence="1">
    <location>
        <begin position="174"/>
        <end position="197"/>
    </location>
</feature>
<comment type="caution">
    <text evidence="3">The sequence shown here is derived from an EMBL/GenBank/DDBJ whole genome shotgun (WGS) entry which is preliminary data.</text>
</comment>
<feature type="transmembrane region" description="Helical" evidence="1">
    <location>
        <begin position="62"/>
        <end position="82"/>
    </location>
</feature>
<dbReference type="EMBL" id="JACAZH010000001">
    <property type="protein sequence ID" value="KAF7375892.1"/>
    <property type="molecule type" value="Genomic_DNA"/>
</dbReference>
<accession>A0A8H6ZEF5</accession>
<keyword evidence="4" id="KW-1185">Reference proteome</keyword>
<reference evidence="3" key="1">
    <citation type="submission" date="2020-05" db="EMBL/GenBank/DDBJ databases">
        <title>Mycena genomes resolve the evolution of fungal bioluminescence.</title>
        <authorList>
            <person name="Tsai I.J."/>
        </authorList>
    </citation>
    <scope>NUCLEOTIDE SEQUENCE</scope>
    <source>
        <strain evidence="3">160909Yilan</strain>
    </source>
</reference>
<dbReference type="Proteomes" id="UP000623467">
    <property type="component" value="Unassembled WGS sequence"/>
</dbReference>
<evidence type="ECO:0000256" key="1">
    <source>
        <dbReference type="SAM" id="Phobius"/>
    </source>
</evidence>
<evidence type="ECO:0000259" key="2">
    <source>
        <dbReference type="Pfam" id="PF20151"/>
    </source>
</evidence>
<organism evidence="3 4">
    <name type="scientific">Mycena sanguinolenta</name>
    <dbReference type="NCBI Taxonomy" id="230812"/>
    <lineage>
        <taxon>Eukaryota</taxon>
        <taxon>Fungi</taxon>
        <taxon>Dikarya</taxon>
        <taxon>Basidiomycota</taxon>
        <taxon>Agaricomycotina</taxon>
        <taxon>Agaricomycetes</taxon>
        <taxon>Agaricomycetidae</taxon>
        <taxon>Agaricales</taxon>
        <taxon>Marasmiineae</taxon>
        <taxon>Mycenaceae</taxon>
        <taxon>Mycena</taxon>
    </lineage>
</organism>
<dbReference type="InterPro" id="IPR045340">
    <property type="entry name" value="DUF6533"/>
</dbReference>
<feature type="domain" description="DUF6533" evidence="2">
    <location>
        <begin position="30"/>
        <end position="72"/>
    </location>
</feature>
<proteinExistence type="predicted"/>
<feature type="transmembrane region" description="Helical" evidence="1">
    <location>
        <begin position="102"/>
        <end position="121"/>
    </location>
</feature>
<name>A0A8H6ZEF5_9AGAR</name>
<keyword evidence="1" id="KW-0472">Membrane</keyword>
<dbReference type="Pfam" id="PF20151">
    <property type="entry name" value="DUF6533"/>
    <property type="match status" value="1"/>
</dbReference>
<keyword evidence="1" id="KW-0812">Transmembrane</keyword>